<dbReference type="Gene3D" id="1.10.10.60">
    <property type="entry name" value="Homeodomain-like"/>
    <property type="match status" value="1"/>
</dbReference>
<dbReference type="InterPro" id="IPR001647">
    <property type="entry name" value="HTH_TetR"/>
</dbReference>
<keyword evidence="2 4" id="KW-0238">DNA-binding</keyword>
<dbReference type="InterPro" id="IPR009057">
    <property type="entry name" value="Homeodomain-like_sf"/>
</dbReference>
<feature type="DNA-binding region" description="H-T-H motif" evidence="4">
    <location>
        <begin position="50"/>
        <end position="69"/>
    </location>
</feature>
<feature type="domain" description="HTH tetR-type" evidence="6">
    <location>
        <begin position="27"/>
        <end position="87"/>
    </location>
</feature>
<dbReference type="RefSeq" id="WP_377133775.1">
    <property type="nucleotide sequence ID" value="NZ_JBHSFI010000003.1"/>
</dbReference>
<dbReference type="Pfam" id="PF00440">
    <property type="entry name" value="TetR_N"/>
    <property type="match status" value="1"/>
</dbReference>
<dbReference type="PROSITE" id="PS01081">
    <property type="entry name" value="HTH_TETR_1"/>
    <property type="match status" value="1"/>
</dbReference>
<feature type="compositionally biased region" description="Basic and acidic residues" evidence="5">
    <location>
        <begin position="1"/>
        <end position="13"/>
    </location>
</feature>
<accession>A0ABV9HCS3</accession>
<dbReference type="PROSITE" id="PS50977">
    <property type="entry name" value="HTH_TETR_2"/>
    <property type="match status" value="1"/>
</dbReference>
<dbReference type="Gene3D" id="1.10.357.10">
    <property type="entry name" value="Tetracycline Repressor, domain 2"/>
    <property type="match status" value="1"/>
</dbReference>
<evidence type="ECO:0000256" key="3">
    <source>
        <dbReference type="ARBA" id="ARBA00023163"/>
    </source>
</evidence>
<comment type="caution">
    <text evidence="7">The sequence shown here is derived from an EMBL/GenBank/DDBJ whole genome shotgun (WGS) entry which is preliminary data.</text>
</comment>
<name>A0ABV9HCS3_9MICO</name>
<gene>
    <name evidence="7" type="ORF">ACFO6V_07430</name>
</gene>
<dbReference type="PANTHER" id="PTHR30055:SF238">
    <property type="entry name" value="MYCOFACTOCIN BIOSYNTHESIS TRANSCRIPTIONAL REGULATOR MFTR-RELATED"/>
    <property type="match status" value="1"/>
</dbReference>
<organism evidence="7 8">
    <name type="scientific">Promicromonospora alba</name>
    <dbReference type="NCBI Taxonomy" id="1616110"/>
    <lineage>
        <taxon>Bacteria</taxon>
        <taxon>Bacillati</taxon>
        <taxon>Actinomycetota</taxon>
        <taxon>Actinomycetes</taxon>
        <taxon>Micrococcales</taxon>
        <taxon>Promicromonosporaceae</taxon>
        <taxon>Promicromonospora</taxon>
    </lineage>
</organism>
<evidence type="ECO:0000256" key="4">
    <source>
        <dbReference type="PROSITE-ProRule" id="PRU00335"/>
    </source>
</evidence>
<keyword evidence="1" id="KW-0805">Transcription regulation</keyword>
<feature type="region of interest" description="Disordered" evidence="5">
    <location>
        <begin position="1"/>
        <end position="28"/>
    </location>
</feature>
<dbReference type="InterPro" id="IPR023772">
    <property type="entry name" value="DNA-bd_HTH_TetR-type_CS"/>
</dbReference>
<reference evidence="8" key="1">
    <citation type="journal article" date="2019" name="Int. J. Syst. Evol. Microbiol.">
        <title>The Global Catalogue of Microorganisms (GCM) 10K type strain sequencing project: providing services to taxonomists for standard genome sequencing and annotation.</title>
        <authorList>
            <consortium name="The Broad Institute Genomics Platform"/>
            <consortium name="The Broad Institute Genome Sequencing Center for Infectious Disease"/>
            <person name="Wu L."/>
            <person name="Ma J."/>
        </authorList>
    </citation>
    <scope>NUCLEOTIDE SEQUENCE [LARGE SCALE GENOMIC DNA]</scope>
    <source>
        <strain evidence="8">CCUG 42722</strain>
    </source>
</reference>
<dbReference type="SUPFAM" id="SSF46689">
    <property type="entry name" value="Homeodomain-like"/>
    <property type="match status" value="1"/>
</dbReference>
<keyword evidence="3" id="KW-0804">Transcription</keyword>
<keyword evidence="8" id="KW-1185">Reference proteome</keyword>
<evidence type="ECO:0000256" key="2">
    <source>
        <dbReference type="ARBA" id="ARBA00023125"/>
    </source>
</evidence>
<protein>
    <submittedName>
        <fullName evidence="7">TetR family transcriptional regulator</fullName>
    </submittedName>
</protein>
<evidence type="ECO:0000256" key="1">
    <source>
        <dbReference type="ARBA" id="ARBA00023015"/>
    </source>
</evidence>
<proteinExistence type="predicted"/>
<evidence type="ECO:0000259" key="6">
    <source>
        <dbReference type="PROSITE" id="PS50977"/>
    </source>
</evidence>
<evidence type="ECO:0000313" key="8">
    <source>
        <dbReference type="Proteomes" id="UP001596011"/>
    </source>
</evidence>
<dbReference type="PRINTS" id="PR00455">
    <property type="entry name" value="HTHTETR"/>
</dbReference>
<evidence type="ECO:0000313" key="7">
    <source>
        <dbReference type="EMBL" id="MFC4628058.1"/>
    </source>
</evidence>
<sequence length="209" mass="22673">MKTEDASAGERHGNAARPDGLRARKRRQTERRIQAAALGLFDTHGFDAVTVEDVAAASDVSVATVYRYFVTKENLVLHDPLENELANAVIEAIRTGLDIPAALEHVLAHLPAESAEEAERDARTRIRLANEVPAIAGAAHIRARARAEELVEALPAARREDRLRARVHALAALATLEAAADHWHDTQAPTSLRDVSLAAIRSLRSATVD</sequence>
<evidence type="ECO:0000256" key="5">
    <source>
        <dbReference type="SAM" id="MobiDB-lite"/>
    </source>
</evidence>
<dbReference type="EMBL" id="JBHSFI010000003">
    <property type="protein sequence ID" value="MFC4628058.1"/>
    <property type="molecule type" value="Genomic_DNA"/>
</dbReference>
<dbReference type="PANTHER" id="PTHR30055">
    <property type="entry name" value="HTH-TYPE TRANSCRIPTIONAL REGULATOR RUTR"/>
    <property type="match status" value="1"/>
</dbReference>
<dbReference type="Proteomes" id="UP001596011">
    <property type="component" value="Unassembled WGS sequence"/>
</dbReference>
<dbReference type="InterPro" id="IPR050109">
    <property type="entry name" value="HTH-type_TetR-like_transc_reg"/>
</dbReference>